<dbReference type="Pfam" id="PF00083">
    <property type="entry name" value="Sugar_tr"/>
    <property type="match status" value="1"/>
</dbReference>
<evidence type="ECO:0000256" key="6">
    <source>
        <dbReference type="ARBA" id="ARBA00023136"/>
    </source>
</evidence>
<keyword evidence="3" id="KW-0813">Transport</keyword>
<dbReference type="PANTHER" id="PTHR48023">
    <property type="entry name" value="D-XYLOSE-PROTON SYMPORTER-LIKE 2"/>
    <property type="match status" value="1"/>
</dbReference>
<accession>A0ABV5WH10</accession>
<gene>
    <name evidence="9" type="ORF">ACFFMS_15760</name>
</gene>
<comment type="similarity">
    <text evidence="2">Belongs to the major facilitator superfamily. Sugar transporter (TC 2.A.1.1) family.</text>
</comment>
<proteinExistence type="inferred from homology"/>
<evidence type="ECO:0000256" key="7">
    <source>
        <dbReference type="SAM" id="Phobius"/>
    </source>
</evidence>
<dbReference type="SUPFAM" id="SSF103473">
    <property type="entry name" value="MFS general substrate transporter"/>
    <property type="match status" value="1"/>
</dbReference>
<comment type="caution">
    <text evidence="9">The sequence shown here is derived from an EMBL/GenBank/DDBJ whole genome shotgun (WGS) entry which is preliminary data.</text>
</comment>
<keyword evidence="6 7" id="KW-0472">Membrane</keyword>
<keyword evidence="10" id="KW-1185">Reference proteome</keyword>
<organism evidence="9 10">
    <name type="scientific">Ectobacillus funiculus</name>
    <dbReference type="NCBI Taxonomy" id="137993"/>
    <lineage>
        <taxon>Bacteria</taxon>
        <taxon>Bacillati</taxon>
        <taxon>Bacillota</taxon>
        <taxon>Bacilli</taxon>
        <taxon>Bacillales</taxon>
        <taxon>Bacillaceae</taxon>
        <taxon>Ectobacillus</taxon>
    </lineage>
</organism>
<dbReference type="EMBL" id="JBHMAF010000100">
    <property type="protein sequence ID" value="MFB9759850.1"/>
    <property type="molecule type" value="Genomic_DNA"/>
</dbReference>
<evidence type="ECO:0000256" key="4">
    <source>
        <dbReference type="ARBA" id="ARBA00022692"/>
    </source>
</evidence>
<feature type="transmembrane region" description="Helical" evidence="7">
    <location>
        <begin position="30"/>
        <end position="53"/>
    </location>
</feature>
<dbReference type="PANTHER" id="PTHR48023:SF4">
    <property type="entry name" value="D-XYLOSE-PROTON SYMPORTER-LIKE 2"/>
    <property type="match status" value="1"/>
</dbReference>
<sequence length="116" mass="12941">VTFLAFQQGAISPVTWLMLSEIFPLRLRGLGMGVTVFCLWIVNFLIGLVFPVLLEKVGLSTTFFVFVALGIGAITFVHKFLPETKGLTLEQLEQQFRNHDGQDAQESLDQIEAQAK</sequence>
<protein>
    <submittedName>
        <fullName evidence="9">MFS transporter</fullName>
    </submittedName>
</protein>
<dbReference type="RefSeq" id="WP_379950183.1">
    <property type="nucleotide sequence ID" value="NZ_JBHMAF010000100.1"/>
</dbReference>
<feature type="transmembrane region" description="Helical" evidence="7">
    <location>
        <begin position="59"/>
        <end position="77"/>
    </location>
</feature>
<feature type="domain" description="Major facilitator superfamily (MFS) profile" evidence="8">
    <location>
        <begin position="1"/>
        <end position="85"/>
    </location>
</feature>
<evidence type="ECO:0000256" key="2">
    <source>
        <dbReference type="ARBA" id="ARBA00010992"/>
    </source>
</evidence>
<dbReference type="Proteomes" id="UP001589609">
    <property type="component" value="Unassembled WGS sequence"/>
</dbReference>
<dbReference type="InterPro" id="IPR020846">
    <property type="entry name" value="MFS_dom"/>
</dbReference>
<evidence type="ECO:0000313" key="10">
    <source>
        <dbReference type="Proteomes" id="UP001589609"/>
    </source>
</evidence>
<dbReference type="InterPro" id="IPR005828">
    <property type="entry name" value="MFS_sugar_transport-like"/>
</dbReference>
<dbReference type="PROSITE" id="PS50850">
    <property type="entry name" value="MFS"/>
    <property type="match status" value="1"/>
</dbReference>
<evidence type="ECO:0000259" key="8">
    <source>
        <dbReference type="PROSITE" id="PS50850"/>
    </source>
</evidence>
<name>A0ABV5WH10_9BACI</name>
<evidence type="ECO:0000256" key="1">
    <source>
        <dbReference type="ARBA" id="ARBA00004651"/>
    </source>
</evidence>
<dbReference type="InterPro" id="IPR036259">
    <property type="entry name" value="MFS_trans_sf"/>
</dbReference>
<reference evidence="9 10" key="1">
    <citation type="submission" date="2024-09" db="EMBL/GenBank/DDBJ databases">
        <authorList>
            <person name="Sun Q."/>
            <person name="Mori K."/>
        </authorList>
    </citation>
    <scope>NUCLEOTIDE SEQUENCE [LARGE SCALE GENOMIC DNA]</scope>
    <source>
        <strain evidence="9 10">JCM 11201</strain>
    </source>
</reference>
<comment type="subcellular location">
    <subcellularLocation>
        <location evidence="1">Cell membrane</location>
        <topology evidence="1">Multi-pass membrane protein</topology>
    </subcellularLocation>
</comment>
<evidence type="ECO:0000313" key="9">
    <source>
        <dbReference type="EMBL" id="MFB9759850.1"/>
    </source>
</evidence>
<dbReference type="InterPro" id="IPR050820">
    <property type="entry name" value="MFS_Sugar_Transporter"/>
</dbReference>
<dbReference type="Gene3D" id="1.20.1250.20">
    <property type="entry name" value="MFS general substrate transporter like domains"/>
    <property type="match status" value="1"/>
</dbReference>
<keyword evidence="5 7" id="KW-1133">Transmembrane helix</keyword>
<evidence type="ECO:0000256" key="5">
    <source>
        <dbReference type="ARBA" id="ARBA00022989"/>
    </source>
</evidence>
<keyword evidence="4 7" id="KW-0812">Transmembrane</keyword>
<feature type="non-terminal residue" evidence="9">
    <location>
        <position position="1"/>
    </location>
</feature>
<evidence type="ECO:0000256" key="3">
    <source>
        <dbReference type="ARBA" id="ARBA00022448"/>
    </source>
</evidence>